<dbReference type="InterPro" id="IPR039369">
    <property type="entry name" value="LacA-like"/>
</dbReference>
<dbReference type="PANTHER" id="PTHR43017:SF1">
    <property type="entry name" value="ACETYLTRANSFERASE YJL218W-RELATED"/>
    <property type="match status" value="1"/>
</dbReference>
<reference evidence="4 5" key="1">
    <citation type="submission" date="2018-06" db="EMBL/GenBank/DDBJ databases">
        <authorList>
            <consortium name="Pathogen Informatics"/>
            <person name="Doyle S."/>
        </authorList>
    </citation>
    <scope>NUCLEOTIDE SEQUENCE [LARGE SCALE GENOMIC DNA]</scope>
    <source>
        <strain evidence="4 5">NCTC11087</strain>
    </source>
</reference>
<dbReference type="InterPro" id="IPR011004">
    <property type="entry name" value="Trimer_LpxA-like_sf"/>
</dbReference>
<sequence length="200" mass="22861">MQETEKMKQGKLYNPFRLEKPTWRELRPYLKAFNDSAYWEDRKPLEELCKKFKKSYDDISLVPPFYCDHGINISIGKHFQGNTGIVILDEAEVIIGDDVLIGPRVSIYTVSHPIDPAIRKMDLEYASSVVIEDGVWIAGNVIINPGVTIGKNSIIGSGSVVTKDIPSHVIAVGNPCHVLREIHEEDHEYWMKKYKEYQNE</sequence>
<accession>A0A380LL41</accession>
<comment type="similarity">
    <text evidence="3">Belongs to the transferase hexapeptide repeat family.</text>
</comment>
<keyword evidence="1 3" id="KW-0808">Transferase</keyword>
<dbReference type="OrthoDB" id="9801697at2"/>
<dbReference type="RefSeq" id="WP_022788919.1">
    <property type="nucleotide sequence ID" value="NZ_JACJKL010000012.1"/>
</dbReference>
<evidence type="ECO:0000256" key="1">
    <source>
        <dbReference type="ARBA" id="ARBA00022679"/>
    </source>
</evidence>
<organism evidence="4 5">
    <name type="scientific">Faecalicoccus pleomorphus</name>
    <dbReference type="NCBI Taxonomy" id="1323"/>
    <lineage>
        <taxon>Bacteria</taxon>
        <taxon>Bacillati</taxon>
        <taxon>Bacillota</taxon>
        <taxon>Erysipelotrichia</taxon>
        <taxon>Erysipelotrichales</taxon>
        <taxon>Erysipelotrichaceae</taxon>
        <taxon>Faecalicoccus</taxon>
    </lineage>
</organism>
<evidence type="ECO:0000313" key="5">
    <source>
        <dbReference type="Proteomes" id="UP000255523"/>
    </source>
</evidence>
<dbReference type="EMBL" id="UHFX01000003">
    <property type="protein sequence ID" value="SUO03542.1"/>
    <property type="molecule type" value="Genomic_DNA"/>
</dbReference>
<dbReference type="Gene3D" id="2.160.10.10">
    <property type="entry name" value="Hexapeptide repeat proteins"/>
    <property type="match status" value="1"/>
</dbReference>
<dbReference type="InterPro" id="IPR001451">
    <property type="entry name" value="Hexapep"/>
</dbReference>
<dbReference type="GO" id="GO:0008870">
    <property type="term" value="F:galactoside O-acetyltransferase activity"/>
    <property type="evidence" value="ECO:0007669"/>
    <property type="project" value="TreeGrafter"/>
</dbReference>
<dbReference type="AlphaFoldDB" id="A0A380LL41"/>
<evidence type="ECO:0000256" key="3">
    <source>
        <dbReference type="RuleBase" id="RU367021"/>
    </source>
</evidence>
<dbReference type="SUPFAM" id="SSF51161">
    <property type="entry name" value="Trimeric LpxA-like enzymes"/>
    <property type="match status" value="1"/>
</dbReference>
<evidence type="ECO:0000313" key="4">
    <source>
        <dbReference type="EMBL" id="SUO03542.1"/>
    </source>
</evidence>
<dbReference type="EC" id="2.3.1.-" evidence="3"/>
<protein>
    <recommendedName>
        <fullName evidence="3">Acetyltransferase</fullName>
        <ecNumber evidence="3">2.3.1.-</ecNumber>
    </recommendedName>
</protein>
<evidence type="ECO:0000256" key="2">
    <source>
        <dbReference type="ARBA" id="ARBA00022737"/>
    </source>
</evidence>
<dbReference type="GeneID" id="77461394"/>
<dbReference type="PROSITE" id="PS00101">
    <property type="entry name" value="HEXAPEP_TRANSFERASES"/>
    <property type="match status" value="1"/>
</dbReference>
<keyword evidence="5" id="KW-1185">Reference proteome</keyword>
<dbReference type="Proteomes" id="UP000255523">
    <property type="component" value="Unassembled WGS sequence"/>
</dbReference>
<dbReference type="InterPro" id="IPR018357">
    <property type="entry name" value="Hexapep_transf_CS"/>
</dbReference>
<name>A0A380LL41_9FIRM</name>
<dbReference type="PANTHER" id="PTHR43017">
    <property type="entry name" value="GALACTOSIDE O-ACETYLTRANSFERASE"/>
    <property type="match status" value="1"/>
</dbReference>
<keyword evidence="2" id="KW-0677">Repeat</keyword>
<keyword evidence="3 4" id="KW-0012">Acyltransferase</keyword>
<dbReference type="Pfam" id="PF00132">
    <property type="entry name" value="Hexapep"/>
    <property type="match status" value="1"/>
</dbReference>
<dbReference type="CDD" id="cd03357">
    <property type="entry name" value="LbH_MAT_GAT"/>
    <property type="match status" value="1"/>
</dbReference>
<gene>
    <name evidence="4" type="primary">lacA_1</name>
    <name evidence="4" type="ORF">NCTC11087_00406</name>
</gene>
<proteinExistence type="inferred from homology"/>